<dbReference type="Pfam" id="PF13205">
    <property type="entry name" value="Big_5"/>
    <property type="match status" value="1"/>
</dbReference>
<proteinExistence type="predicted"/>
<dbReference type="InterPro" id="IPR032812">
    <property type="entry name" value="SbsA_Ig"/>
</dbReference>
<evidence type="ECO:0000259" key="2">
    <source>
        <dbReference type="Pfam" id="PF13205"/>
    </source>
</evidence>
<dbReference type="Proteomes" id="UP000028521">
    <property type="component" value="Unassembled WGS sequence"/>
</dbReference>
<dbReference type="AlphaFoldDB" id="A0A084TL96"/>
<dbReference type="eggNOG" id="COG4704">
    <property type="taxonomic scope" value="Bacteria"/>
</dbReference>
<evidence type="ECO:0000313" key="4">
    <source>
        <dbReference type="Proteomes" id="UP000028521"/>
    </source>
</evidence>
<evidence type="ECO:0000256" key="1">
    <source>
        <dbReference type="ARBA" id="ARBA00022729"/>
    </source>
</evidence>
<reference evidence="4" key="2">
    <citation type="submission" date="2014-07" db="EMBL/GenBank/DDBJ databases">
        <title>Genome sequence of Mangrovimonas yunxiaonensis.</title>
        <authorList>
            <person name="Li Y."/>
            <person name="Zheng T."/>
        </authorList>
    </citation>
    <scope>NUCLEOTIDE SEQUENCE [LARGE SCALE GENOMIC DNA]</scope>
    <source>
        <strain evidence="4">LY01</strain>
    </source>
</reference>
<keyword evidence="1" id="KW-0732">Signal</keyword>
<evidence type="ECO:0000313" key="3">
    <source>
        <dbReference type="EMBL" id="KFB01482.1"/>
    </source>
</evidence>
<organism evidence="3 4">
    <name type="scientific">Mangrovimonas yunxiaonensis</name>
    <dbReference type="NCBI Taxonomy" id="1197477"/>
    <lineage>
        <taxon>Bacteria</taxon>
        <taxon>Pseudomonadati</taxon>
        <taxon>Bacteroidota</taxon>
        <taxon>Flavobacteriia</taxon>
        <taxon>Flavobacteriales</taxon>
        <taxon>Flavobacteriaceae</taxon>
        <taxon>Mangrovimonas</taxon>
    </lineage>
</organism>
<dbReference type="STRING" id="1197477.IA57_06535"/>
<name>A0A084TL96_9FLAO</name>
<reference evidence="3 4" key="1">
    <citation type="journal article" date="2014" name="Genome Announc.">
        <title>Draft Genome Sequence of the Algicidal Bacterium Mangrovimonas yunxiaonensis Strain LY01.</title>
        <authorList>
            <person name="Li Y."/>
            <person name="Zhu H."/>
            <person name="Li C."/>
            <person name="Zhang H."/>
            <person name="Chen Z."/>
            <person name="Zheng W."/>
            <person name="Xu H."/>
            <person name="Zheng T."/>
        </authorList>
    </citation>
    <scope>NUCLEOTIDE SEQUENCE [LARGE SCALE GENOMIC DNA]</scope>
    <source>
        <strain evidence="3 4">LY01</strain>
    </source>
</reference>
<accession>A0A084TL96</accession>
<protein>
    <recommendedName>
        <fullName evidence="2">SbsA Ig-like domain-containing protein</fullName>
    </recommendedName>
</protein>
<keyword evidence="4" id="KW-1185">Reference proteome</keyword>
<sequence>MTNKLLLCTQISIVPNMKTCLYNVLLAFSLVLMVNCANRGRPTGGPKDVAPPEIIRSVPENFSTNFKGDEIRIYFNEYIKVNNIQKQLIISPPMDPAPEITPLGTASKYIAIKITDTLAPNTTYAFNFGNSIVDNNEGNPYPYYRYVISTGDYIDSLSVTGNIIDATLRQPEDFISVMLYEIDSTYTDSIVYKQNPKYITNTLDSTTTFSIDNIKKGNYLLVAMKDENQDNKFQQKTDKIGFHDAFITVPSDSSYTLKLFKEKLDDKVIRPRLVSGEKIAFGYEGDYKNLNIELLSKVPDSFNYRITKDPKTDSLNYWYVPRLKTDSLLFNVSNHKNYTETFTVKLSEQPRDTLTLTAKPNGDIGFNEDFTISGSTPLVRFNQKQLTIIDKDSTRIDFATVFDTLTNTYTFKFEKTESNQYRINMLPNAMVDLFGNTNDTLNYSISTKALSNYSNVRVVLQNATYPVIIQLTDNKGKVTHEMYSEQAAPVDFRNITPGTYFLRVVFDTNKNQKFDSGNFLKKQQPERISHYPEALDVRAGWDLVQEFTLSRSDLDPSEN</sequence>
<gene>
    <name evidence="3" type="ORF">IA57_06535</name>
</gene>
<feature type="domain" description="SbsA Ig-like" evidence="2">
    <location>
        <begin position="48"/>
        <end position="141"/>
    </location>
</feature>
<dbReference type="EMBL" id="JPFK01000005">
    <property type="protein sequence ID" value="KFB01482.1"/>
    <property type="molecule type" value="Genomic_DNA"/>
</dbReference>
<comment type="caution">
    <text evidence="3">The sequence shown here is derived from an EMBL/GenBank/DDBJ whole genome shotgun (WGS) entry which is preliminary data.</text>
</comment>